<proteinExistence type="predicted"/>
<dbReference type="EMBL" id="KN831959">
    <property type="protein sequence ID" value="KIO07789.1"/>
    <property type="molecule type" value="Genomic_DNA"/>
</dbReference>
<evidence type="ECO:0000313" key="2">
    <source>
        <dbReference type="Proteomes" id="UP000054217"/>
    </source>
</evidence>
<keyword evidence="2" id="KW-1185">Reference proteome</keyword>
<protein>
    <submittedName>
        <fullName evidence="1">Uncharacterized protein</fullName>
    </submittedName>
</protein>
<evidence type="ECO:0000313" key="1">
    <source>
        <dbReference type="EMBL" id="KIO07789.1"/>
    </source>
</evidence>
<gene>
    <name evidence="1" type="ORF">M404DRAFT_997930</name>
</gene>
<accession>A0A0C3PI97</accession>
<dbReference type="AlphaFoldDB" id="A0A0C3PI97"/>
<dbReference type="InParanoid" id="A0A0C3PI97"/>
<name>A0A0C3PI97_PISTI</name>
<feature type="non-terminal residue" evidence="1">
    <location>
        <position position="67"/>
    </location>
</feature>
<reference evidence="2" key="2">
    <citation type="submission" date="2015-01" db="EMBL/GenBank/DDBJ databases">
        <title>Evolutionary Origins and Diversification of the Mycorrhizal Mutualists.</title>
        <authorList>
            <consortium name="DOE Joint Genome Institute"/>
            <consortium name="Mycorrhizal Genomics Consortium"/>
            <person name="Kohler A."/>
            <person name="Kuo A."/>
            <person name="Nagy L.G."/>
            <person name="Floudas D."/>
            <person name="Copeland A."/>
            <person name="Barry K.W."/>
            <person name="Cichocki N."/>
            <person name="Veneault-Fourrey C."/>
            <person name="LaButti K."/>
            <person name="Lindquist E.A."/>
            <person name="Lipzen A."/>
            <person name="Lundell T."/>
            <person name="Morin E."/>
            <person name="Murat C."/>
            <person name="Riley R."/>
            <person name="Ohm R."/>
            <person name="Sun H."/>
            <person name="Tunlid A."/>
            <person name="Henrissat B."/>
            <person name="Grigoriev I.V."/>
            <person name="Hibbett D.S."/>
            <person name="Martin F."/>
        </authorList>
    </citation>
    <scope>NUCLEOTIDE SEQUENCE [LARGE SCALE GENOMIC DNA]</scope>
    <source>
        <strain evidence="2">Marx 270</strain>
    </source>
</reference>
<dbReference type="OrthoDB" id="10389696at2759"/>
<reference evidence="1 2" key="1">
    <citation type="submission" date="2014-04" db="EMBL/GenBank/DDBJ databases">
        <authorList>
            <consortium name="DOE Joint Genome Institute"/>
            <person name="Kuo A."/>
            <person name="Kohler A."/>
            <person name="Costa M.D."/>
            <person name="Nagy L.G."/>
            <person name="Floudas D."/>
            <person name="Copeland A."/>
            <person name="Barry K.W."/>
            <person name="Cichocki N."/>
            <person name="Veneault-Fourrey C."/>
            <person name="LaButti K."/>
            <person name="Lindquist E.A."/>
            <person name="Lipzen A."/>
            <person name="Lundell T."/>
            <person name="Morin E."/>
            <person name="Murat C."/>
            <person name="Sun H."/>
            <person name="Tunlid A."/>
            <person name="Henrissat B."/>
            <person name="Grigoriev I.V."/>
            <person name="Hibbett D.S."/>
            <person name="Martin F."/>
            <person name="Nordberg H.P."/>
            <person name="Cantor M.N."/>
            <person name="Hua S.X."/>
        </authorList>
    </citation>
    <scope>NUCLEOTIDE SEQUENCE [LARGE SCALE GENOMIC DNA]</scope>
    <source>
        <strain evidence="1 2">Marx 270</strain>
    </source>
</reference>
<dbReference type="Proteomes" id="UP000054217">
    <property type="component" value="Unassembled WGS sequence"/>
</dbReference>
<sequence>MGRIYTMPRRELCDPSTLIFDKPTQFRRLHGNPATACLQQFSESDYAKFKQSFLFNNLLEQPTLPPL</sequence>
<dbReference type="HOGENOM" id="CLU_2819607_0_0_1"/>
<organism evidence="1 2">
    <name type="scientific">Pisolithus tinctorius Marx 270</name>
    <dbReference type="NCBI Taxonomy" id="870435"/>
    <lineage>
        <taxon>Eukaryota</taxon>
        <taxon>Fungi</taxon>
        <taxon>Dikarya</taxon>
        <taxon>Basidiomycota</taxon>
        <taxon>Agaricomycotina</taxon>
        <taxon>Agaricomycetes</taxon>
        <taxon>Agaricomycetidae</taxon>
        <taxon>Boletales</taxon>
        <taxon>Sclerodermatineae</taxon>
        <taxon>Pisolithaceae</taxon>
        <taxon>Pisolithus</taxon>
    </lineage>
</organism>